<sequence length="169" mass="18495">MWGFGWLSRKSEKPPVSTEKASSVSPEKELLLEDLPPKFEDKVEERQKRPKLDVSKPDIFQKAVSSISTDDFKNVHTIPCFRQGMLAGLGVGGVIFAVLISTRSSISRSMNWGMGGFVAGSVVSWEQCRAKMRQSRRNAQAVKESLRRPRSGLTSGPGSGPSQGEGEAK</sequence>
<evidence type="ECO:0000313" key="12">
    <source>
        <dbReference type="Proteomes" id="UP000189580"/>
    </source>
</evidence>
<dbReference type="Proteomes" id="UP000189580">
    <property type="component" value="Chromosome a"/>
</dbReference>
<dbReference type="PANTHER" id="PTHR31586">
    <property type="entry name" value="CYTOCHROME C OXIDASE PROTEIN 20"/>
    <property type="match status" value="1"/>
</dbReference>
<feature type="region of interest" description="Disordered" evidence="9">
    <location>
        <begin position="134"/>
        <end position="169"/>
    </location>
</feature>
<evidence type="ECO:0000256" key="2">
    <source>
        <dbReference type="ARBA" id="ARBA00009575"/>
    </source>
</evidence>
<comment type="similarity">
    <text evidence="2">Belongs to the COX20 family.</text>
</comment>
<organism evidence="11 12">
    <name type="scientific">Sugiyamaella lignohabitans</name>
    <dbReference type="NCBI Taxonomy" id="796027"/>
    <lineage>
        <taxon>Eukaryota</taxon>
        <taxon>Fungi</taxon>
        <taxon>Dikarya</taxon>
        <taxon>Ascomycota</taxon>
        <taxon>Saccharomycotina</taxon>
        <taxon>Dipodascomycetes</taxon>
        <taxon>Dipodascales</taxon>
        <taxon>Trichomonascaceae</taxon>
        <taxon>Sugiyamaella</taxon>
    </lineage>
</organism>
<dbReference type="OrthoDB" id="14603at2759"/>
<dbReference type="KEGG" id="slb:AWJ20_1308"/>
<evidence type="ECO:0000313" key="11">
    <source>
        <dbReference type="EMBL" id="ANB13030.1"/>
    </source>
</evidence>
<dbReference type="PANTHER" id="PTHR31586:SF1">
    <property type="entry name" value="CYTOCHROME C OXIDASE ASSEMBLY PROTEIN COX20, MITOCHONDRIAL"/>
    <property type="match status" value="1"/>
</dbReference>
<evidence type="ECO:0000256" key="5">
    <source>
        <dbReference type="ARBA" id="ARBA00022792"/>
    </source>
</evidence>
<dbReference type="AlphaFoldDB" id="A0A167DL29"/>
<reference evidence="11 12" key="1">
    <citation type="submission" date="2016-02" db="EMBL/GenBank/DDBJ databases">
        <title>Complete genome sequence and transcriptome regulation of the pentose utilising yeast Sugiyamaella lignohabitans.</title>
        <authorList>
            <person name="Bellasio M."/>
            <person name="Peymann A."/>
            <person name="Valli M."/>
            <person name="Sipitzky M."/>
            <person name="Graf A."/>
            <person name="Sauer M."/>
            <person name="Marx H."/>
            <person name="Mattanovich D."/>
        </authorList>
    </citation>
    <scope>NUCLEOTIDE SEQUENCE [LARGE SCALE GENOMIC DNA]</scope>
    <source>
        <strain evidence="11 12">CBS 10342</strain>
    </source>
</reference>
<feature type="transmembrane region" description="Helical" evidence="10">
    <location>
        <begin position="86"/>
        <end position="106"/>
    </location>
</feature>
<gene>
    <name evidence="11" type="primary">COX20</name>
    <name evidence="11" type="ORF">AWJ20_1308</name>
</gene>
<evidence type="ECO:0000256" key="3">
    <source>
        <dbReference type="ARBA" id="ARBA00017689"/>
    </source>
</evidence>
<keyword evidence="7" id="KW-0496">Mitochondrion</keyword>
<dbReference type="EMBL" id="CP014501">
    <property type="protein sequence ID" value="ANB13030.1"/>
    <property type="molecule type" value="Genomic_DNA"/>
</dbReference>
<keyword evidence="12" id="KW-1185">Reference proteome</keyword>
<proteinExistence type="inferred from homology"/>
<evidence type="ECO:0000256" key="8">
    <source>
        <dbReference type="ARBA" id="ARBA00023136"/>
    </source>
</evidence>
<evidence type="ECO:0000256" key="7">
    <source>
        <dbReference type="ARBA" id="ARBA00023128"/>
    </source>
</evidence>
<comment type="subcellular location">
    <subcellularLocation>
        <location evidence="1">Mitochondrion inner membrane</location>
    </subcellularLocation>
</comment>
<keyword evidence="4 10" id="KW-0812">Transmembrane</keyword>
<accession>A0A167DL29</accession>
<keyword evidence="8 10" id="KW-0472">Membrane</keyword>
<protein>
    <recommendedName>
        <fullName evidence="3">Cytochrome c oxidase assembly protein COX20, mitochondrial</fullName>
    </recommendedName>
</protein>
<dbReference type="Pfam" id="PF12597">
    <property type="entry name" value="Cox20"/>
    <property type="match status" value="1"/>
</dbReference>
<keyword evidence="6 10" id="KW-1133">Transmembrane helix</keyword>
<feature type="region of interest" description="Disordered" evidence="9">
    <location>
        <begin position="1"/>
        <end position="27"/>
    </location>
</feature>
<keyword evidence="5" id="KW-0999">Mitochondrion inner membrane</keyword>
<dbReference type="GO" id="GO:0005743">
    <property type="term" value="C:mitochondrial inner membrane"/>
    <property type="evidence" value="ECO:0007669"/>
    <property type="project" value="UniProtKB-SubCell"/>
</dbReference>
<evidence type="ECO:0000256" key="4">
    <source>
        <dbReference type="ARBA" id="ARBA00022692"/>
    </source>
</evidence>
<dbReference type="GO" id="GO:0033617">
    <property type="term" value="P:mitochondrial respiratory chain complex IV assembly"/>
    <property type="evidence" value="ECO:0007669"/>
    <property type="project" value="InterPro"/>
</dbReference>
<evidence type="ECO:0000256" key="10">
    <source>
        <dbReference type="SAM" id="Phobius"/>
    </source>
</evidence>
<name>A0A167DL29_9ASCO</name>
<evidence type="ECO:0000256" key="9">
    <source>
        <dbReference type="SAM" id="MobiDB-lite"/>
    </source>
</evidence>
<dbReference type="RefSeq" id="XP_018735507.1">
    <property type="nucleotide sequence ID" value="XM_018878177.1"/>
</dbReference>
<dbReference type="GeneID" id="30033096"/>
<dbReference type="InterPro" id="IPR022533">
    <property type="entry name" value="Cox20"/>
</dbReference>
<evidence type="ECO:0000256" key="6">
    <source>
        <dbReference type="ARBA" id="ARBA00022989"/>
    </source>
</evidence>
<evidence type="ECO:0000256" key="1">
    <source>
        <dbReference type="ARBA" id="ARBA00004273"/>
    </source>
</evidence>